<dbReference type="PANTHER" id="PTHR48055">
    <property type="entry name" value="LEUCINE-RICH REPEAT RECEPTOR PROTEIN KINASE EMS1"/>
    <property type="match status" value="1"/>
</dbReference>
<dbReference type="InterPro" id="IPR051564">
    <property type="entry name" value="LRR_receptor-like_kinase"/>
</dbReference>
<evidence type="ECO:0000313" key="2">
    <source>
        <dbReference type="Proteomes" id="UP000283530"/>
    </source>
</evidence>
<protein>
    <submittedName>
        <fullName evidence="1">Putative receptor-like protein kinase</fullName>
    </submittedName>
</protein>
<dbReference type="OrthoDB" id="597908at2759"/>
<organism evidence="1 2">
    <name type="scientific">Cinnamomum micranthum f. kanehirae</name>
    <dbReference type="NCBI Taxonomy" id="337451"/>
    <lineage>
        <taxon>Eukaryota</taxon>
        <taxon>Viridiplantae</taxon>
        <taxon>Streptophyta</taxon>
        <taxon>Embryophyta</taxon>
        <taxon>Tracheophyta</taxon>
        <taxon>Spermatophyta</taxon>
        <taxon>Magnoliopsida</taxon>
        <taxon>Magnoliidae</taxon>
        <taxon>Laurales</taxon>
        <taxon>Lauraceae</taxon>
        <taxon>Cinnamomum</taxon>
    </lineage>
</organism>
<comment type="caution">
    <text evidence="1">The sequence shown here is derived from an EMBL/GenBank/DDBJ whole genome shotgun (WGS) entry which is preliminary data.</text>
</comment>
<dbReference type="Gene3D" id="1.10.510.10">
    <property type="entry name" value="Transferase(Phosphotransferase) domain 1"/>
    <property type="match status" value="1"/>
</dbReference>
<dbReference type="AlphaFoldDB" id="A0A3S3QHL5"/>
<proteinExistence type="predicted"/>
<keyword evidence="1" id="KW-0675">Receptor</keyword>
<keyword evidence="2" id="KW-1185">Reference proteome</keyword>
<dbReference type="Proteomes" id="UP000283530">
    <property type="component" value="Unassembled WGS sequence"/>
</dbReference>
<sequence>MEIVDQRLQSVEAEALNECQTPTNVAKKLEMCLISTFKVGVSCSRNSYGILVLEIFTRKKPTNEIINRSLNLHQFAKLALPEKAMEIVDQSLLSVEVEAFNESQSPTNAENKLELCLISTFKVSVACSMISIEDRIAIGDAMVEMQGIRNSHLGVEIHAGNN</sequence>
<keyword evidence="1" id="KW-0418">Kinase</keyword>
<reference evidence="1 2" key="1">
    <citation type="journal article" date="2019" name="Nat. Plants">
        <title>Stout camphor tree genome fills gaps in understanding of flowering plant genome evolution.</title>
        <authorList>
            <person name="Chaw S.M."/>
            <person name="Liu Y.C."/>
            <person name="Wu Y.W."/>
            <person name="Wang H.Y."/>
            <person name="Lin C.I."/>
            <person name="Wu C.S."/>
            <person name="Ke H.M."/>
            <person name="Chang L.Y."/>
            <person name="Hsu C.Y."/>
            <person name="Yang H.T."/>
            <person name="Sudianto E."/>
            <person name="Hsu M.H."/>
            <person name="Wu K.P."/>
            <person name="Wang L.N."/>
            <person name="Leebens-Mack J.H."/>
            <person name="Tsai I.J."/>
        </authorList>
    </citation>
    <scope>NUCLEOTIDE SEQUENCE [LARGE SCALE GENOMIC DNA]</scope>
    <source>
        <strain evidence="2">cv. Chaw 1501</strain>
        <tissue evidence="1">Young leaves</tissue>
    </source>
</reference>
<dbReference type="GO" id="GO:0016020">
    <property type="term" value="C:membrane"/>
    <property type="evidence" value="ECO:0007669"/>
    <property type="project" value="TreeGrafter"/>
</dbReference>
<evidence type="ECO:0000313" key="1">
    <source>
        <dbReference type="EMBL" id="RWR84523.1"/>
    </source>
</evidence>
<accession>A0A3S3QHL5</accession>
<dbReference type="PANTHER" id="PTHR48055:SF57">
    <property type="entry name" value="PROTEIN KINASE DOMAIN-CONTAINING PROTEIN"/>
    <property type="match status" value="1"/>
</dbReference>
<dbReference type="GO" id="GO:0016301">
    <property type="term" value="F:kinase activity"/>
    <property type="evidence" value="ECO:0007669"/>
    <property type="project" value="UniProtKB-KW"/>
</dbReference>
<name>A0A3S3QHL5_9MAGN</name>
<keyword evidence="1" id="KW-0808">Transferase</keyword>
<dbReference type="EMBL" id="QPKB01000005">
    <property type="protein sequence ID" value="RWR84523.1"/>
    <property type="molecule type" value="Genomic_DNA"/>
</dbReference>
<gene>
    <name evidence="1" type="ORF">CKAN_01334100</name>
</gene>